<proteinExistence type="predicted"/>
<accession>A0AA38IH87</accession>
<protein>
    <submittedName>
        <fullName evidence="4">Uncharacterized protein</fullName>
    </submittedName>
</protein>
<evidence type="ECO:0000256" key="1">
    <source>
        <dbReference type="ARBA" id="ARBA00022614"/>
    </source>
</evidence>
<evidence type="ECO:0000256" key="2">
    <source>
        <dbReference type="ARBA" id="ARBA00022737"/>
    </source>
</evidence>
<keyword evidence="1" id="KW-0433">Leucine-rich repeat</keyword>
<gene>
    <name evidence="4" type="ORF">Zmor_013037</name>
</gene>
<dbReference type="SUPFAM" id="SSF52058">
    <property type="entry name" value="L domain-like"/>
    <property type="match status" value="1"/>
</dbReference>
<feature type="signal peptide" evidence="3">
    <location>
        <begin position="1"/>
        <end position="16"/>
    </location>
</feature>
<dbReference type="Proteomes" id="UP001168821">
    <property type="component" value="Unassembled WGS sequence"/>
</dbReference>
<evidence type="ECO:0000313" key="4">
    <source>
        <dbReference type="EMBL" id="KAJ3653804.1"/>
    </source>
</evidence>
<dbReference type="PANTHER" id="PTHR45712">
    <property type="entry name" value="AGAP008170-PA"/>
    <property type="match status" value="1"/>
</dbReference>
<dbReference type="Gene3D" id="3.80.10.10">
    <property type="entry name" value="Ribonuclease Inhibitor"/>
    <property type="match status" value="2"/>
</dbReference>
<reference evidence="4" key="1">
    <citation type="journal article" date="2023" name="G3 (Bethesda)">
        <title>Whole genome assemblies of Zophobas morio and Tenebrio molitor.</title>
        <authorList>
            <person name="Kaur S."/>
            <person name="Stinson S.A."/>
            <person name="diCenzo G.C."/>
        </authorList>
    </citation>
    <scope>NUCLEOTIDE SEQUENCE</scope>
    <source>
        <strain evidence="4">QUZm001</strain>
    </source>
</reference>
<organism evidence="4 5">
    <name type="scientific">Zophobas morio</name>
    <dbReference type="NCBI Taxonomy" id="2755281"/>
    <lineage>
        <taxon>Eukaryota</taxon>
        <taxon>Metazoa</taxon>
        <taxon>Ecdysozoa</taxon>
        <taxon>Arthropoda</taxon>
        <taxon>Hexapoda</taxon>
        <taxon>Insecta</taxon>
        <taxon>Pterygota</taxon>
        <taxon>Neoptera</taxon>
        <taxon>Endopterygota</taxon>
        <taxon>Coleoptera</taxon>
        <taxon>Polyphaga</taxon>
        <taxon>Cucujiformia</taxon>
        <taxon>Tenebrionidae</taxon>
        <taxon>Zophobas</taxon>
    </lineage>
</organism>
<feature type="chain" id="PRO_5041332897" evidence="3">
    <location>
        <begin position="17"/>
        <end position="305"/>
    </location>
</feature>
<dbReference type="PANTHER" id="PTHR45712:SF22">
    <property type="entry name" value="INSULIN-LIKE GROWTH FACTOR-BINDING PROTEIN COMPLEX ACID LABILE SUBUNIT"/>
    <property type="match status" value="1"/>
</dbReference>
<name>A0AA38IH87_9CUCU</name>
<evidence type="ECO:0000256" key="3">
    <source>
        <dbReference type="SAM" id="SignalP"/>
    </source>
</evidence>
<dbReference type="InterPro" id="IPR050333">
    <property type="entry name" value="SLRP"/>
</dbReference>
<dbReference type="EMBL" id="JALNTZ010000004">
    <property type="protein sequence ID" value="KAJ3653804.1"/>
    <property type="molecule type" value="Genomic_DNA"/>
</dbReference>
<keyword evidence="2" id="KW-0677">Repeat</keyword>
<keyword evidence="3" id="KW-0732">Signal</keyword>
<dbReference type="InterPro" id="IPR003591">
    <property type="entry name" value="Leu-rich_rpt_typical-subtyp"/>
</dbReference>
<dbReference type="SMART" id="SM00369">
    <property type="entry name" value="LRR_TYP"/>
    <property type="match status" value="4"/>
</dbReference>
<keyword evidence="5" id="KW-1185">Reference proteome</keyword>
<dbReference type="Pfam" id="PF13855">
    <property type="entry name" value="LRR_8"/>
    <property type="match status" value="1"/>
</dbReference>
<dbReference type="InterPro" id="IPR001611">
    <property type="entry name" value="Leu-rich_rpt"/>
</dbReference>
<comment type="caution">
    <text evidence="4">The sequence shown here is derived from an EMBL/GenBank/DDBJ whole genome shotgun (WGS) entry which is preliminary data.</text>
</comment>
<dbReference type="AlphaFoldDB" id="A0AA38IH87"/>
<evidence type="ECO:0000313" key="5">
    <source>
        <dbReference type="Proteomes" id="UP001168821"/>
    </source>
</evidence>
<sequence length="305" mass="35242">MLRTVQLLLLALPTWSMVNNADLIWFDDDGKPQNYFARQPYPEGFNQTSKLVVNQKFPLLWEVKFEFFDNLEELVIDDCGVNDVLPGTFKDLQPLANLSLALNNIKAVKEGVFNFVRVKNLNLEHNRIQVVSPRAFDNMPHLERIVLDFNELRRWSGEWFFNCSRLATVSITHNFLEELPPKAFRNFWLGVEQVSFYFSYNKIDRIDREAFAGSGNFGDLFLDWNDVPRVDGHTFGKLTSVEHLNLNGDSLRCLSEEFINGVLNKTRLVSVLENPLKCDCLKELKKRQGSVRAEVVYSPEQTVDC</sequence>
<dbReference type="InterPro" id="IPR032675">
    <property type="entry name" value="LRR_dom_sf"/>
</dbReference>